<dbReference type="InterPro" id="IPR000073">
    <property type="entry name" value="AB_hydrolase_1"/>
</dbReference>
<organism evidence="2 3">
    <name type="scientific">Persicirhabdus sediminis</name>
    <dbReference type="NCBI Taxonomy" id="454144"/>
    <lineage>
        <taxon>Bacteria</taxon>
        <taxon>Pseudomonadati</taxon>
        <taxon>Verrucomicrobiota</taxon>
        <taxon>Verrucomicrobiia</taxon>
        <taxon>Verrucomicrobiales</taxon>
        <taxon>Verrucomicrobiaceae</taxon>
        <taxon>Persicirhabdus</taxon>
    </lineage>
</organism>
<dbReference type="Pfam" id="PF12146">
    <property type="entry name" value="Hydrolase_4"/>
    <property type="match status" value="1"/>
</dbReference>
<evidence type="ECO:0000313" key="2">
    <source>
        <dbReference type="EMBL" id="MBK1792576.1"/>
    </source>
</evidence>
<dbReference type="AlphaFoldDB" id="A0A8J7MFM6"/>
<dbReference type="InterPro" id="IPR022742">
    <property type="entry name" value="Hydrolase_4"/>
</dbReference>
<dbReference type="PANTHER" id="PTHR11614">
    <property type="entry name" value="PHOSPHOLIPASE-RELATED"/>
    <property type="match status" value="1"/>
</dbReference>
<dbReference type="SUPFAM" id="SSF53474">
    <property type="entry name" value="alpha/beta-Hydrolases"/>
    <property type="match status" value="1"/>
</dbReference>
<dbReference type="GO" id="GO:0016787">
    <property type="term" value="F:hydrolase activity"/>
    <property type="evidence" value="ECO:0007669"/>
    <property type="project" value="UniProtKB-KW"/>
</dbReference>
<dbReference type="Proteomes" id="UP000624703">
    <property type="component" value="Unassembled WGS sequence"/>
</dbReference>
<keyword evidence="2" id="KW-0378">Hydrolase</keyword>
<dbReference type="Gene3D" id="3.40.50.1820">
    <property type="entry name" value="alpha/beta hydrolase"/>
    <property type="match status" value="1"/>
</dbReference>
<name>A0A8J7MFM6_9BACT</name>
<gene>
    <name evidence="2" type="ORF">JIN82_15530</name>
</gene>
<dbReference type="InterPro" id="IPR029058">
    <property type="entry name" value="AB_hydrolase_fold"/>
</dbReference>
<dbReference type="EMBL" id="JAENIM010000046">
    <property type="protein sequence ID" value="MBK1792576.1"/>
    <property type="molecule type" value="Genomic_DNA"/>
</dbReference>
<keyword evidence="3" id="KW-1185">Reference proteome</keyword>
<reference evidence="2" key="1">
    <citation type="submission" date="2021-01" db="EMBL/GenBank/DDBJ databases">
        <title>Modified the classification status of verrucomicrobia.</title>
        <authorList>
            <person name="Feng X."/>
        </authorList>
    </citation>
    <scope>NUCLEOTIDE SEQUENCE</scope>
    <source>
        <strain evidence="2">_KCTC 22039</strain>
    </source>
</reference>
<feature type="domain" description="Serine aminopeptidase S33" evidence="1">
    <location>
        <begin position="25"/>
        <end position="274"/>
    </location>
</feature>
<protein>
    <submittedName>
        <fullName evidence="2">Alpha/beta fold hydrolase</fullName>
    </submittedName>
</protein>
<sequence>MISSSKRVSVEGHLLHQLTLMPVGEVRFAVMFYHGQGDHADRYQEVLHPFTERGGMCVVMDLPGHGWSPGRRGHISDEDLLDRIIASCMEGLEELPLVVAGHSMGGLLALRHLEQSLAGKLRRPQMMWLSSPLLDPIQDRPKWFVRGVRWLASLVPELTIDTHVEEEMCRMVVPVSSQADRSREEVDQRSGAKHSQLGHSRISIGWAVLLVEFAAKVQACVAEVPKSLPILLTQGSADEVCPAEKAQAFIKSLDSERAEYFELDGLLHEPFADERSHLVFAALDEWLDRTLPVVIDPAS</sequence>
<dbReference type="RefSeq" id="WP_200312589.1">
    <property type="nucleotide sequence ID" value="NZ_JAENIM010000046.1"/>
</dbReference>
<proteinExistence type="predicted"/>
<dbReference type="InterPro" id="IPR051044">
    <property type="entry name" value="MAG_DAG_Lipase"/>
</dbReference>
<comment type="caution">
    <text evidence="2">The sequence shown here is derived from an EMBL/GenBank/DDBJ whole genome shotgun (WGS) entry which is preliminary data.</text>
</comment>
<evidence type="ECO:0000313" key="3">
    <source>
        <dbReference type="Proteomes" id="UP000624703"/>
    </source>
</evidence>
<dbReference type="PRINTS" id="PR00111">
    <property type="entry name" value="ABHYDROLASE"/>
</dbReference>
<evidence type="ECO:0000259" key="1">
    <source>
        <dbReference type="Pfam" id="PF12146"/>
    </source>
</evidence>
<accession>A0A8J7MFM6</accession>